<dbReference type="GO" id="GO:0016887">
    <property type="term" value="F:ATP hydrolysis activity"/>
    <property type="evidence" value="ECO:0007669"/>
    <property type="project" value="InterPro"/>
</dbReference>
<reference evidence="10" key="1">
    <citation type="submission" date="2020-12" db="EMBL/GenBank/DDBJ databases">
        <title>Bacterial taxonomy.</title>
        <authorList>
            <person name="Pan X."/>
        </authorList>
    </citation>
    <scope>NUCLEOTIDE SEQUENCE</scope>
    <source>
        <strain evidence="10">B2012</strain>
    </source>
</reference>
<dbReference type="GO" id="GO:0015417">
    <property type="term" value="F:ABC-type polyamine transporter activity"/>
    <property type="evidence" value="ECO:0007669"/>
    <property type="project" value="UniProtKB-EC"/>
</dbReference>
<comment type="caution">
    <text evidence="10">The sequence shown here is derived from an EMBL/GenBank/DDBJ whole genome shotgun (WGS) entry which is preliminary data.</text>
</comment>
<dbReference type="PROSITE" id="PS50893">
    <property type="entry name" value="ABC_TRANSPORTER_2"/>
    <property type="match status" value="1"/>
</dbReference>
<protein>
    <recommendedName>
        <fullName evidence="8">Spermidine/putrescine import ATP-binding protein PotA</fullName>
        <ecNumber evidence="8">7.6.2.11</ecNumber>
    </recommendedName>
</protein>
<dbReference type="NCBIfam" id="TIGR01187">
    <property type="entry name" value="potA"/>
    <property type="match status" value="1"/>
</dbReference>
<dbReference type="InterPro" id="IPR027417">
    <property type="entry name" value="P-loop_NTPase"/>
</dbReference>
<evidence type="ECO:0000256" key="8">
    <source>
        <dbReference type="RuleBase" id="RU364083"/>
    </source>
</evidence>
<feature type="domain" description="ABC transporter" evidence="9">
    <location>
        <begin position="19"/>
        <end position="249"/>
    </location>
</feature>
<sequence length="378" mass="40766">MSEAATLTTPVVVPAPPLIRFEGVTKRFGSVVAVDDLTLDIHAGEFFALLGPSGCGKTTLMRLLAGFETPTEGRILLDGAVINDVPAHRRPTNMMFQSYALFPHLSVWDNIAFGLRREGLGAAEIKRRVAEMLDLVQLTAQARRKPHQLSGGQRQRVALARALAKSPRILLLDEPLAALDKKLRGETQFELTSIQRRLGITFCVVTHDQDEAMVLADRIAVMRDGRIEQVAGPTEIYETPASRAVAGFIGEINLFDGSVTRLVDGFAEVAADGMVTPLRVPAEGCAPVGTRGAVAVRPEKVAMRRTNGHAPTADNVATGTVTDAAYMGEDTLYRVATDGGPMVKVKLANSRRQAALPIDIGERVVLTFHAADALFLDR</sequence>
<evidence type="ECO:0000256" key="6">
    <source>
        <dbReference type="ARBA" id="ARBA00022967"/>
    </source>
</evidence>
<dbReference type="SUPFAM" id="SSF52540">
    <property type="entry name" value="P-loop containing nucleoside triphosphate hydrolases"/>
    <property type="match status" value="1"/>
</dbReference>
<dbReference type="Proteomes" id="UP000609531">
    <property type="component" value="Unassembled WGS sequence"/>
</dbReference>
<name>A0A934IJI2_9HYPH</name>
<dbReference type="EC" id="7.6.2.11" evidence="8"/>
<keyword evidence="2 8" id="KW-1003">Cell membrane</keyword>
<dbReference type="Gene3D" id="2.40.50.100">
    <property type="match status" value="1"/>
</dbReference>
<evidence type="ECO:0000256" key="3">
    <source>
        <dbReference type="ARBA" id="ARBA00022519"/>
    </source>
</evidence>
<evidence type="ECO:0000256" key="2">
    <source>
        <dbReference type="ARBA" id="ARBA00022475"/>
    </source>
</evidence>
<comment type="subunit">
    <text evidence="8">The complex is composed of two ATP-binding proteins (PotA), two transmembrane proteins (PotB and PotC) and a solute-binding protein (PotD).</text>
</comment>
<evidence type="ECO:0000313" key="10">
    <source>
        <dbReference type="EMBL" id="MBJ3777844.1"/>
    </source>
</evidence>
<dbReference type="Pfam" id="PF08402">
    <property type="entry name" value="TOBE_2"/>
    <property type="match status" value="1"/>
</dbReference>
<dbReference type="PROSITE" id="PS00211">
    <property type="entry name" value="ABC_TRANSPORTER_1"/>
    <property type="match status" value="1"/>
</dbReference>
<evidence type="ECO:0000313" key="11">
    <source>
        <dbReference type="Proteomes" id="UP000609531"/>
    </source>
</evidence>
<dbReference type="InterPro" id="IPR008995">
    <property type="entry name" value="Mo/tungstate-bd_C_term_dom"/>
</dbReference>
<dbReference type="InterPro" id="IPR013611">
    <property type="entry name" value="Transp-assoc_OB_typ2"/>
</dbReference>
<keyword evidence="7 8" id="KW-0472">Membrane</keyword>
<accession>A0A934IJI2</accession>
<dbReference type="GO" id="GO:0043190">
    <property type="term" value="C:ATP-binding cassette (ABC) transporter complex"/>
    <property type="evidence" value="ECO:0007669"/>
    <property type="project" value="InterPro"/>
</dbReference>
<keyword evidence="4 8" id="KW-0547">Nucleotide-binding</keyword>
<evidence type="ECO:0000259" key="9">
    <source>
        <dbReference type="PROSITE" id="PS50893"/>
    </source>
</evidence>
<dbReference type="InterPro" id="IPR005893">
    <property type="entry name" value="PotA-like"/>
</dbReference>
<evidence type="ECO:0000256" key="5">
    <source>
        <dbReference type="ARBA" id="ARBA00022840"/>
    </source>
</evidence>
<dbReference type="Gene3D" id="3.40.50.300">
    <property type="entry name" value="P-loop containing nucleotide triphosphate hydrolases"/>
    <property type="match status" value="1"/>
</dbReference>
<keyword evidence="6 8" id="KW-1278">Translocase</keyword>
<dbReference type="EMBL" id="JAEKJA010000021">
    <property type="protein sequence ID" value="MBJ3777844.1"/>
    <property type="molecule type" value="Genomic_DNA"/>
</dbReference>
<dbReference type="InterPro" id="IPR017871">
    <property type="entry name" value="ABC_transporter-like_CS"/>
</dbReference>
<dbReference type="InterPro" id="IPR003593">
    <property type="entry name" value="AAA+_ATPase"/>
</dbReference>
<dbReference type="InterPro" id="IPR050093">
    <property type="entry name" value="ABC_SmlMolc_Importer"/>
</dbReference>
<comment type="function">
    <text evidence="8">Part of the ABC transporter complex PotABCD involved in spermidine/putrescine import. Responsible for energy coupling to the transport system.</text>
</comment>
<evidence type="ECO:0000256" key="7">
    <source>
        <dbReference type="ARBA" id="ARBA00023136"/>
    </source>
</evidence>
<dbReference type="InterPro" id="IPR003439">
    <property type="entry name" value="ABC_transporter-like_ATP-bd"/>
</dbReference>
<comment type="catalytic activity">
    <reaction evidence="8">
        <text>ATP + H2O + polyamine-[polyamine-binding protein]Side 1 = ADP + phosphate + polyamineSide 2 + [polyamine-binding protein]Side 1.</text>
        <dbReference type="EC" id="7.6.2.11"/>
    </reaction>
</comment>
<dbReference type="SUPFAM" id="SSF50331">
    <property type="entry name" value="MOP-like"/>
    <property type="match status" value="1"/>
</dbReference>
<dbReference type="Pfam" id="PF00005">
    <property type="entry name" value="ABC_tran"/>
    <property type="match status" value="1"/>
</dbReference>
<evidence type="ECO:0000256" key="4">
    <source>
        <dbReference type="ARBA" id="ARBA00022741"/>
    </source>
</evidence>
<dbReference type="RefSeq" id="WP_198883750.1">
    <property type="nucleotide sequence ID" value="NZ_JAEKJA010000021.1"/>
</dbReference>
<proteinExistence type="inferred from homology"/>
<evidence type="ECO:0000256" key="1">
    <source>
        <dbReference type="ARBA" id="ARBA00022448"/>
    </source>
</evidence>
<dbReference type="GO" id="GO:0005524">
    <property type="term" value="F:ATP binding"/>
    <property type="evidence" value="ECO:0007669"/>
    <property type="project" value="UniProtKB-KW"/>
</dbReference>
<keyword evidence="1 8" id="KW-0813">Transport</keyword>
<comment type="similarity">
    <text evidence="8">Belongs to the ABC transporter superfamily. Spermidine/putrescine importer (TC 3.A.1.11.1) family.</text>
</comment>
<dbReference type="PANTHER" id="PTHR42781">
    <property type="entry name" value="SPERMIDINE/PUTRESCINE IMPORT ATP-BINDING PROTEIN POTA"/>
    <property type="match status" value="1"/>
</dbReference>
<dbReference type="FunFam" id="3.40.50.300:FF:000133">
    <property type="entry name" value="Spermidine/putrescine import ATP-binding protein PotA"/>
    <property type="match status" value="1"/>
</dbReference>
<organism evidence="10 11">
    <name type="scientific">Acuticoccus mangrovi</name>
    <dbReference type="NCBI Taxonomy" id="2796142"/>
    <lineage>
        <taxon>Bacteria</taxon>
        <taxon>Pseudomonadati</taxon>
        <taxon>Pseudomonadota</taxon>
        <taxon>Alphaproteobacteria</taxon>
        <taxon>Hyphomicrobiales</taxon>
        <taxon>Amorphaceae</taxon>
        <taxon>Acuticoccus</taxon>
    </lineage>
</organism>
<keyword evidence="11" id="KW-1185">Reference proteome</keyword>
<keyword evidence="3" id="KW-0997">Cell inner membrane</keyword>
<dbReference type="GO" id="GO:0015847">
    <property type="term" value="P:putrescine transport"/>
    <property type="evidence" value="ECO:0007669"/>
    <property type="project" value="UniProtKB-ARBA"/>
</dbReference>
<dbReference type="SMART" id="SM00382">
    <property type="entry name" value="AAA"/>
    <property type="match status" value="1"/>
</dbReference>
<gene>
    <name evidence="8" type="primary">potA</name>
    <name evidence="10" type="ORF">JCR33_19220</name>
</gene>
<dbReference type="PANTHER" id="PTHR42781:SF5">
    <property type="entry name" value="PUTRESCINE TRANSPORT ATP-BINDING PROTEIN POTG"/>
    <property type="match status" value="1"/>
</dbReference>
<keyword evidence="5 8" id="KW-0067">ATP-binding</keyword>
<dbReference type="AlphaFoldDB" id="A0A934IJI2"/>